<organism evidence="2 3">
    <name type="scientific">Vibrio europaeus</name>
    <dbReference type="NCBI Taxonomy" id="300876"/>
    <lineage>
        <taxon>Bacteria</taxon>
        <taxon>Pseudomonadati</taxon>
        <taxon>Pseudomonadota</taxon>
        <taxon>Gammaproteobacteria</taxon>
        <taxon>Vibrionales</taxon>
        <taxon>Vibrionaceae</taxon>
        <taxon>Vibrio</taxon>
        <taxon>Vibrio oreintalis group</taxon>
    </lineage>
</organism>
<dbReference type="RefSeq" id="WP_069668982.1">
    <property type="nucleotide sequence ID" value="NZ_JAPFIM010000018.1"/>
</dbReference>
<sequence length="167" mass="18539">MAHFTEQTITLNVPAEKVWRVLSDFSSVERFAPTIKSSPIVGDKHSGLGAKRLCTFQDGSSLVEEIIDFDEGRGFKMSVGEHSLPLTHMQAEMKVAKVDENRSQVYMSTEFVVKGGIFGKIMGHVIMRPVMKSVFTKVITGLAYHSETGKVIDNKLPSKQELAPLIR</sequence>
<evidence type="ECO:0000313" key="2">
    <source>
        <dbReference type="EMBL" id="OAM97812.1"/>
    </source>
</evidence>
<accession>A0A178J6R7</accession>
<dbReference type="InterPro" id="IPR019587">
    <property type="entry name" value="Polyketide_cyclase/dehydratase"/>
</dbReference>
<evidence type="ECO:0000313" key="3">
    <source>
        <dbReference type="Proteomes" id="UP000094761"/>
    </source>
</evidence>
<gene>
    <name evidence="2" type="ORF">AZ468_19970</name>
    <name evidence="1" type="ORF">OPW20_04570</name>
</gene>
<dbReference type="SUPFAM" id="SSF55961">
    <property type="entry name" value="Bet v1-like"/>
    <property type="match status" value="1"/>
</dbReference>
<reference evidence="2 3" key="1">
    <citation type="submission" date="2016-03" db="EMBL/GenBank/DDBJ databases">
        <title>Draft genome sequence of the Vibrio tubiashii subs. europaeus.</title>
        <authorList>
            <person name="Spinard E."/>
            <person name="Dubert J."/>
            <person name="Nelson D.R."/>
            <person name="Barja J.L."/>
        </authorList>
    </citation>
    <scope>NUCLEOTIDE SEQUENCE [LARGE SCALE GENOMIC DNA]</scope>
    <source>
        <strain evidence="3">PP-638</strain>
        <strain evidence="2">PP2-638</strain>
    </source>
</reference>
<proteinExistence type="predicted"/>
<dbReference type="CDD" id="cd07821">
    <property type="entry name" value="PYR_PYL_RCAR_like"/>
    <property type="match status" value="1"/>
</dbReference>
<name>A0A178J6R7_9VIBR</name>
<keyword evidence="4" id="KW-1185">Reference proteome</keyword>
<dbReference type="GeneID" id="78078005"/>
<dbReference type="Pfam" id="PF10604">
    <property type="entry name" value="Polyketide_cyc2"/>
    <property type="match status" value="1"/>
</dbReference>
<evidence type="ECO:0000313" key="4">
    <source>
        <dbReference type="Proteomes" id="UP001150001"/>
    </source>
</evidence>
<evidence type="ECO:0000313" key="1">
    <source>
        <dbReference type="EMBL" id="MDC5739324.1"/>
    </source>
</evidence>
<dbReference type="PANTHER" id="PTHR39332:SF7">
    <property type="entry name" value="SRPBCC FAMILY PROTEIN"/>
    <property type="match status" value="1"/>
</dbReference>
<reference evidence="1" key="2">
    <citation type="submission" date="2022-11" db="EMBL/GenBank/DDBJ databases">
        <title>Role of the vibriolysin VemA secreted by the emergent pathogen Vibrio europaeus in the colonization of Manila clam mucus.</title>
        <authorList>
            <person name="Martinez C."/>
            <person name="Rodriguez S."/>
            <person name="Vences A."/>
            <person name="Barja J.L."/>
            <person name="Toranzo A.E."/>
            <person name="Dubert J."/>
        </authorList>
    </citation>
    <scope>NUCLEOTIDE SEQUENCE</scope>
    <source>
        <strain evidence="1">3454</strain>
    </source>
</reference>
<dbReference type="Proteomes" id="UP001150001">
    <property type="component" value="Unassembled WGS sequence"/>
</dbReference>
<dbReference type="Proteomes" id="UP000094761">
    <property type="component" value="Unassembled WGS sequence"/>
</dbReference>
<protein>
    <submittedName>
        <fullName evidence="1">SRPBCC family protein</fullName>
    </submittedName>
</protein>
<dbReference type="PANTHER" id="PTHR39332">
    <property type="entry name" value="BLL4707 PROTEIN"/>
    <property type="match status" value="1"/>
</dbReference>
<dbReference type="EMBL" id="JAPFIT010000010">
    <property type="protein sequence ID" value="MDC5739324.1"/>
    <property type="molecule type" value="Genomic_DNA"/>
</dbReference>
<comment type="caution">
    <text evidence="2">The sequence shown here is derived from an EMBL/GenBank/DDBJ whole genome shotgun (WGS) entry which is preliminary data.</text>
</comment>
<dbReference type="InterPro" id="IPR023393">
    <property type="entry name" value="START-like_dom_sf"/>
</dbReference>
<dbReference type="Gene3D" id="3.30.530.20">
    <property type="match status" value="1"/>
</dbReference>
<dbReference type="EMBL" id="LUAX01000007">
    <property type="protein sequence ID" value="OAM97812.1"/>
    <property type="molecule type" value="Genomic_DNA"/>
</dbReference>
<dbReference type="OrthoDB" id="1364128at2"/>
<dbReference type="AlphaFoldDB" id="A0A178J6R7"/>